<proteinExistence type="predicted"/>
<reference evidence="1" key="1">
    <citation type="journal article" date="2014" name="Front. Microbiol.">
        <title>High frequency of phylogenetically diverse reductive dehalogenase-homologous genes in deep subseafloor sedimentary metagenomes.</title>
        <authorList>
            <person name="Kawai M."/>
            <person name="Futagami T."/>
            <person name="Toyoda A."/>
            <person name="Takaki Y."/>
            <person name="Nishi S."/>
            <person name="Hori S."/>
            <person name="Arai W."/>
            <person name="Tsubouchi T."/>
            <person name="Morono Y."/>
            <person name="Uchiyama I."/>
            <person name="Ito T."/>
            <person name="Fujiyama A."/>
            <person name="Inagaki F."/>
            <person name="Takami H."/>
        </authorList>
    </citation>
    <scope>NUCLEOTIDE SEQUENCE</scope>
    <source>
        <strain evidence="1">Expedition CK06-06</strain>
    </source>
</reference>
<gene>
    <name evidence="1" type="ORF">S12H4_23433</name>
</gene>
<dbReference type="EMBL" id="BARW01012448">
    <property type="protein sequence ID" value="GAI84231.1"/>
    <property type="molecule type" value="Genomic_DNA"/>
</dbReference>
<accession>X1SYL2</accession>
<name>X1SYL2_9ZZZZ</name>
<organism evidence="1">
    <name type="scientific">marine sediment metagenome</name>
    <dbReference type="NCBI Taxonomy" id="412755"/>
    <lineage>
        <taxon>unclassified sequences</taxon>
        <taxon>metagenomes</taxon>
        <taxon>ecological metagenomes</taxon>
    </lineage>
</organism>
<sequence length="132" mass="15301">LDDVSHEQAQKVGNLSAFVREKLQDHANLRMNTPVDYHNAMHPVLEICHPHKSADGYCNICWPFGTPSRQEWLDYTRHATDVIRSGRPKPEPPKRLPDRRPLSNAYQVAQEESGQTVSNNVGIVRKFWRWLF</sequence>
<protein>
    <submittedName>
        <fullName evidence="1">Uncharacterized protein</fullName>
    </submittedName>
</protein>
<dbReference type="AlphaFoldDB" id="X1SYL2"/>
<evidence type="ECO:0000313" key="1">
    <source>
        <dbReference type="EMBL" id="GAI84231.1"/>
    </source>
</evidence>
<feature type="non-terminal residue" evidence="1">
    <location>
        <position position="1"/>
    </location>
</feature>
<comment type="caution">
    <text evidence="1">The sequence shown here is derived from an EMBL/GenBank/DDBJ whole genome shotgun (WGS) entry which is preliminary data.</text>
</comment>